<evidence type="ECO:0000313" key="1">
    <source>
        <dbReference type="EMBL" id="KKP65147.1"/>
    </source>
</evidence>
<dbReference type="EMBL" id="LBPV01000031">
    <property type="protein sequence ID" value="KKP65147.1"/>
    <property type="molecule type" value="Genomic_DNA"/>
</dbReference>
<reference evidence="1 2" key="1">
    <citation type="journal article" date="2015" name="Nature">
        <title>rRNA introns, odd ribosomes, and small enigmatic genomes across a large radiation of phyla.</title>
        <authorList>
            <person name="Brown C.T."/>
            <person name="Hug L.A."/>
            <person name="Thomas B.C."/>
            <person name="Sharon I."/>
            <person name="Castelle C.J."/>
            <person name="Singh A."/>
            <person name="Wilkins M.J."/>
            <person name="Williams K.H."/>
            <person name="Banfield J.F."/>
        </authorList>
    </citation>
    <scope>NUCLEOTIDE SEQUENCE [LARGE SCALE GENOMIC DNA]</scope>
</reference>
<protein>
    <submittedName>
        <fullName evidence="1">Uncharacterized protein</fullName>
    </submittedName>
</protein>
<sequence length="185" mass="19548">MFSILRNVVLGLLALGLLVGIFFGVIAGILVVRNLNNPQPVIVQQSPAINPVNPVVANPVSAPASDCTNRAKEIGAPEEVVSAICDAVPGGNGVSMRLPVGTKVTIGTITFDAEDRVWFLQGFTTPLMANYAFEYAGAETALFDAPFVVGSELGWGKDGTRVPFKICWDVTSDGCIPPTELFPTK</sequence>
<accession>A0A0G0ECN0</accession>
<comment type="caution">
    <text evidence="1">The sequence shown here is derived from an EMBL/GenBank/DDBJ whole genome shotgun (WGS) entry which is preliminary data.</text>
</comment>
<evidence type="ECO:0000313" key="2">
    <source>
        <dbReference type="Proteomes" id="UP000033866"/>
    </source>
</evidence>
<dbReference type="AlphaFoldDB" id="A0A0G0ECN0"/>
<gene>
    <name evidence="1" type="ORF">UR61_C0031G0002</name>
</gene>
<proteinExistence type="predicted"/>
<organism evidence="1 2">
    <name type="scientific">candidate division WS6 bacterium GW2011_GWE1_34_7</name>
    <dbReference type="NCBI Taxonomy" id="1619093"/>
    <lineage>
        <taxon>Bacteria</taxon>
        <taxon>Candidatus Dojkabacteria</taxon>
    </lineage>
</organism>
<dbReference type="Proteomes" id="UP000033866">
    <property type="component" value="Unassembled WGS sequence"/>
</dbReference>
<name>A0A0G0ECN0_9BACT</name>